<name>A0ABP5C895_9MICO</name>
<dbReference type="RefSeq" id="WP_157416495.1">
    <property type="nucleotide sequence ID" value="NZ_BAAAMK010000005.1"/>
</dbReference>
<dbReference type="EMBL" id="BAAAMK010000005">
    <property type="protein sequence ID" value="GAA1959648.1"/>
    <property type="molecule type" value="Genomic_DNA"/>
</dbReference>
<evidence type="ECO:0008006" key="3">
    <source>
        <dbReference type="Google" id="ProtNLM"/>
    </source>
</evidence>
<sequence length="72" mass="7760">MGAEKFDILVRGELGSMITDELVGFDVVARGDGSTRLRGEVPDQARLLGLLDLLRGLNVEIEAVTHLPDPSD</sequence>
<comment type="caution">
    <text evidence="1">The sequence shown here is derived from an EMBL/GenBank/DDBJ whole genome shotgun (WGS) entry which is preliminary data.</text>
</comment>
<accession>A0ABP5C895</accession>
<gene>
    <name evidence="1" type="ORF">GCM10009717_27790</name>
</gene>
<evidence type="ECO:0000313" key="1">
    <source>
        <dbReference type="EMBL" id="GAA1959648.1"/>
    </source>
</evidence>
<reference evidence="2" key="1">
    <citation type="journal article" date="2019" name="Int. J. Syst. Evol. Microbiol.">
        <title>The Global Catalogue of Microorganisms (GCM) 10K type strain sequencing project: providing services to taxonomists for standard genome sequencing and annotation.</title>
        <authorList>
            <consortium name="The Broad Institute Genomics Platform"/>
            <consortium name="The Broad Institute Genome Sequencing Center for Infectious Disease"/>
            <person name="Wu L."/>
            <person name="Ma J."/>
        </authorList>
    </citation>
    <scope>NUCLEOTIDE SEQUENCE [LARGE SCALE GENOMIC DNA]</scope>
    <source>
        <strain evidence="2">JCM 13584</strain>
    </source>
</reference>
<organism evidence="1 2">
    <name type="scientific">Agromyces allii</name>
    <dbReference type="NCBI Taxonomy" id="393607"/>
    <lineage>
        <taxon>Bacteria</taxon>
        <taxon>Bacillati</taxon>
        <taxon>Actinomycetota</taxon>
        <taxon>Actinomycetes</taxon>
        <taxon>Micrococcales</taxon>
        <taxon>Microbacteriaceae</taxon>
        <taxon>Agromyces</taxon>
    </lineage>
</organism>
<protein>
    <recommendedName>
        <fullName evidence="3">BON domain-containing protein</fullName>
    </recommendedName>
</protein>
<dbReference type="Proteomes" id="UP001499954">
    <property type="component" value="Unassembled WGS sequence"/>
</dbReference>
<proteinExistence type="predicted"/>
<keyword evidence="2" id="KW-1185">Reference proteome</keyword>
<evidence type="ECO:0000313" key="2">
    <source>
        <dbReference type="Proteomes" id="UP001499954"/>
    </source>
</evidence>